<sequence>MTEQLKKSDNAITLKGSSKIILEYLNFGINSILYQRGVYPSESFGQEEHFGLSMFITTDEKILSFLDSVLSQIKEWLMLGKIQMISLVITNISNKEVLERWDFKLQCEEAMKGKEVINGKEPVGNKDIKVIQKEIRDVLRQICSTVSFLPLLDCLCSFDILIHTLPDIDVPDQWGEMGPCLIANSQEVKLRSFSTSLYKVDTVVSYKANVY</sequence>
<dbReference type="InterPro" id="IPR003511">
    <property type="entry name" value="HORMA_dom"/>
</dbReference>
<dbReference type="PANTHER" id="PTHR11842:SF11">
    <property type="entry name" value="MITOTIC SPINDLE ASSEMBLY CHECKPOINT PROTEIN MAD2A"/>
    <property type="match status" value="1"/>
</dbReference>
<dbReference type="GO" id="GO:0005654">
    <property type="term" value="C:nucleoplasm"/>
    <property type="evidence" value="ECO:0007669"/>
    <property type="project" value="TreeGrafter"/>
</dbReference>
<accession>A0A8I6RVL4</accession>
<dbReference type="InterPro" id="IPR036570">
    <property type="entry name" value="HORMA_dom_sf"/>
</dbReference>
<dbReference type="Gene3D" id="3.30.900.10">
    <property type="entry name" value="HORMA domain"/>
    <property type="match status" value="1"/>
</dbReference>
<name>A0A8I6RVL4_CIMLE</name>
<dbReference type="SUPFAM" id="SSF56019">
    <property type="entry name" value="The spindle assembly checkpoint protein mad2"/>
    <property type="match status" value="1"/>
</dbReference>
<organism evidence="8 9">
    <name type="scientific">Cimex lectularius</name>
    <name type="common">Bed bug</name>
    <name type="synonym">Acanthia lectularia</name>
    <dbReference type="NCBI Taxonomy" id="79782"/>
    <lineage>
        <taxon>Eukaryota</taxon>
        <taxon>Metazoa</taxon>
        <taxon>Ecdysozoa</taxon>
        <taxon>Arthropoda</taxon>
        <taxon>Hexapoda</taxon>
        <taxon>Insecta</taxon>
        <taxon>Pterygota</taxon>
        <taxon>Neoptera</taxon>
        <taxon>Paraneoptera</taxon>
        <taxon>Hemiptera</taxon>
        <taxon>Heteroptera</taxon>
        <taxon>Panheteroptera</taxon>
        <taxon>Cimicomorpha</taxon>
        <taxon>Cimicidae</taxon>
        <taxon>Cimex</taxon>
    </lineage>
</organism>
<keyword evidence="5" id="KW-0539">Nucleus</keyword>
<dbReference type="GO" id="GO:0007094">
    <property type="term" value="P:mitotic spindle assembly checkpoint signaling"/>
    <property type="evidence" value="ECO:0007669"/>
    <property type="project" value="TreeGrafter"/>
</dbReference>
<evidence type="ECO:0000256" key="2">
    <source>
        <dbReference type="ARBA" id="ARBA00010348"/>
    </source>
</evidence>
<reference evidence="8" key="1">
    <citation type="submission" date="2022-01" db="UniProtKB">
        <authorList>
            <consortium name="EnsemblMetazoa"/>
        </authorList>
    </citation>
    <scope>IDENTIFICATION</scope>
</reference>
<dbReference type="InterPro" id="IPR045091">
    <property type="entry name" value="Mad2-like"/>
</dbReference>
<evidence type="ECO:0000313" key="9">
    <source>
        <dbReference type="Proteomes" id="UP000494040"/>
    </source>
</evidence>
<keyword evidence="6" id="KW-0131">Cell cycle</keyword>
<protein>
    <recommendedName>
        <fullName evidence="7">HORMA domain-containing protein</fullName>
    </recommendedName>
</protein>
<dbReference type="GO" id="GO:0005737">
    <property type="term" value="C:cytoplasm"/>
    <property type="evidence" value="ECO:0007669"/>
    <property type="project" value="TreeGrafter"/>
</dbReference>
<dbReference type="AlphaFoldDB" id="A0A8I6RVL4"/>
<feature type="domain" description="HORMA" evidence="7">
    <location>
        <begin position="15"/>
        <end position="204"/>
    </location>
</feature>
<comment type="similarity">
    <text evidence="2">Belongs to the MAD2 family.</text>
</comment>
<dbReference type="OMA" id="EWLYECL"/>
<keyword evidence="3" id="KW-0132">Cell division</keyword>
<evidence type="ECO:0000256" key="5">
    <source>
        <dbReference type="ARBA" id="ARBA00023242"/>
    </source>
</evidence>
<evidence type="ECO:0000259" key="7">
    <source>
        <dbReference type="PROSITE" id="PS50815"/>
    </source>
</evidence>
<gene>
    <name evidence="8" type="primary">106667483</name>
</gene>
<keyword evidence="4" id="KW-0498">Mitosis</keyword>
<dbReference type="KEGG" id="clec:106667483"/>
<keyword evidence="9" id="KW-1185">Reference proteome</keyword>
<comment type="subcellular location">
    <subcellularLocation>
        <location evidence="1">Nucleus</location>
    </subcellularLocation>
</comment>
<dbReference type="EnsemblMetazoa" id="XM_014395441.2">
    <property type="protein sequence ID" value="XP_014250927.1"/>
    <property type="gene ID" value="LOC106667483"/>
</dbReference>
<evidence type="ECO:0000256" key="3">
    <source>
        <dbReference type="ARBA" id="ARBA00022618"/>
    </source>
</evidence>
<dbReference type="OrthoDB" id="1806at2759"/>
<dbReference type="Proteomes" id="UP000494040">
    <property type="component" value="Unassembled WGS sequence"/>
</dbReference>
<evidence type="ECO:0000256" key="1">
    <source>
        <dbReference type="ARBA" id="ARBA00004123"/>
    </source>
</evidence>
<evidence type="ECO:0000256" key="6">
    <source>
        <dbReference type="ARBA" id="ARBA00023306"/>
    </source>
</evidence>
<dbReference type="GO" id="GO:0000776">
    <property type="term" value="C:kinetochore"/>
    <property type="evidence" value="ECO:0007669"/>
    <property type="project" value="TreeGrafter"/>
</dbReference>
<dbReference type="PROSITE" id="PS50815">
    <property type="entry name" value="HORMA"/>
    <property type="match status" value="1"/>
</dbReference>
<evidence type="ECO:0000313" key="8">
    <source>
        <dbReference type="EnsemblMetazoa" id="XP_014250927.1"/>
    </source>
</evidence>
<dbReference type="GO" id="GO:0051301">
    <property type="term" value="P:cell division"/>
    <property type="evidence" value="ECO:0007669"/>
    <property type="project" value="UniProtKB-KW"/>
</dbReference>
<evidence type="ECO:0000256" key="4">
    <source>
        <dbReference type="ARBA" id="ARBA00022776"/>
    </source>
</evidence>
<proteinExistence type="inferred from homology"/>
<dbReference type="PANTHER" id="PTHR11842">
    <property type="entry name" value="MITOTIC SPINDLE ASSEMBLY CHECKPOINT PROTEIN MAD2"/>
    <property type="match status" value="1"/>
</dbReference>
<dbReference type="Pfam" id="PF02301">
    <property type="entry name" value="HORMA"/>
    <property type="match status" value="1"/>
</dbReference>